<keyword evidence="1" id="KW-0812">Transmembrane</keyword>
<evidence type="ECO:0000313" key="2">
    <source>
        <dbReference type="EMBL" id="MBK6006571.1"/>
    </source>
</evidence>
<keyword evidence="1" id="KW-0472">Membrane</keyword>
<proteinExistence type="predicted"/>
<keyword evidence="1" id="KW-1133">Transmembrane helix</keyword>
<protein>
    <submittedName>
        <fullName evidence="2">Uncharacterized protein</fullName>
    </submittedName>
</protein>
<name>A0A934TT81_9BURK</name>
<evidence type="ECO:0000256" key="1">
    <source>
        <dbReference type="SAM" id="Phobius"/>
    </source>
</evidence>
<gene>
    <name evidence="2" type="ORF">JJB11_10750</name>
</gene>
<reference evidence="2" key="2">
    <citation type="submission" date="2021-01" db="EMBL/GenBank/DDBJ databases">
        <authorList>
            <person name="Kang M."/>
        </authorList>
    </citation>
    <scope>NUCLEOTIDE SEQUENCE</scope>
    <source>
        <strain evidence="2">KACC 17527</strain>
    </source>
</reference>
<sequence length="57" mass="6255">MADDRREVRNDLHAPVFLAWGMPAETHTGEFDDAALWFTAGASLLVWTAVALLLTLA</sequence>
<organism evidence="2 3">
    <name type="scientific">Ramlibacter ginsenosidimutans</name>
    <dbReference type="NCBI Taxonomy" id="502333"/>
    <lineage>
        <taxon>Bacteria</taxon>
        <taxon>Pseudomonadati</taxon>
        <taxon>Pseudomonadota</taxon>
        <taxon>Betaproteobacteria</taxon>
        <taxon>Burkholderiales</taxon>
        <taxon>Comamonadaceae</taxon>
        <taxon>Ramlibacter</taxon>
    </lineage>
</organism>
<dbReference type="RefSeq" id="WP_201170228.1">
    <property type="nucleotide sequence ID" value="NZ_JAEPWM010000003.1"/>
</dbReference>
<accession>A0A934TT81</accession>
<reference evidence="2" key="1">
    <citation type="journal article" date="2012" name="J. Microbiol. Biotechnol.">
        <title>Ramlibacter ginsenosidimutans sp. nov., with ginsenoside-converting activity.</title>
        <authorList>
            <person name="Wang L."/>
            <person name="An D.S."/>
            <person name="Kim S.G."/>
            <person name="Jin F.X."/>
            <person name="Kim S.C."/>
            <person name="Lee S.T."/>
            <person name="Im W.T."/>
        </authorList>
    </citation>
    <scope>NUCLEOTIDE SEQUENCE</scope>
    <source>
        <strain evidence="2">KACC 17527</strain>
    </source>
</reference>
<feature type="transmembrane region" description="Helical" evidence="1">
    <location>
        <begin position="34"/>
        <end position="56"/>
    </location>
</feature>
<evidence type="ECO:0000313" key="3">
    <source>
        <dbReference type="Proteomes" id="UP000630528"/>
    </source>
</evidence>
<dbReference type="Proteomes" id="UP000630528">
    <property type="component" value="Unassembled WGS sequence"/>
</dbReference>
<dbReference type="EMBL" id="JAEPWM010000003">
    <property type="protein sequence ID" value="MBK6006571.1"/>
    <property type="molecule type" value="Genomic_DNA"/>
</dbReference>
<keyword evidence="3" id="KW-1185">Reference proteome</keyword>
<comment type="caution">
    <text evidence="2">The sequence shown here is derived from an EMBL/GenBank/DDBJ whole genome shotgun (WGS) entry which is preliminary data.</text>
</comment>
<dbReference type="AlphaFoldDB" id="A0A934TT81"/>